<proteinExistence type="predicted"/>
<evidence type="ECO:0000313" key="1">
    <source>
        <dbReference type="EMBL" id="KAH7864544.1"/>
    </source>
</evidence>
<sequence>MATNEAATTTATVPSALAFLVSNFHSLVNIKLDGSNYMLWRIQVESVMEANGFYGYLDGSIQPPSSEIRNVQGDISVNPAYTLWKLIDSQLKSCLNASLTQVTLPYVLGLRHAYQIWDSLGKRYNTITESHVQELKDELYSVSKTSTIEAEDVQLSKETSDLEGSNTVLIASHSNPQKNSNLGPVYNRGVAPSGCGSGNQDFAQQQIGSQQYFPSHSSQFGSSSSRNFNRGKGGRKFHCDICGRNNHSTNFCYYRPNGPGVQWKGYSNTPQMYPPMFGSHGMPGIPMVQSVPSQFSATQGQIGGFFSAP</sequence>
<dbReference type="Proteomes" id="UP000828048">
    <property type="component" value="Chromosome 12"/>
</dbReference>
<name>A0ACB7ZFJ2_9ERIC</name>
<evidence type="ECO:0000313" key="2">
    <source>
        <dbReference type="Proteomes" id="UP000828048"/>
    </source>
</evidence>
<protein>
    <submittedName>
        <fullName evidence="1">Uncharacterized protein</fullName>
    </submittedName>
</protein>
<accession>A0ACB7ZFJ2</accession>
<dbReference type="EMBL" id="CM037162">
    <property type="protein sequence ID" value="KAH7864544.1"/>
    <property type="molecule type" value="Genomic_DNA"/>
</dbReference>
<comment type="caution">
    <text evidence="1">The sequence shown here is derived from an EMBL/GenBank/DDBJ whole genome shotgun (WGS) entry which is preliminary data.</text>
</comment>
<keyword evidence="2" id="KW-1185">Reference proteome</keyword>
<reference evidence="1 2" key="1">
    <citation type="journal article" date="2021" name="Hortic Res">
        <title>High-quality reference genome and annotation aids understanding of berry development for evergreen blueberry (Vaccinium darrowii).</title>
        <authorList>
            <person name="Yu J."/>
            <person name="Hulse-Kemp A.M."/>
            <person name="Babiker E."/>
            <person name="Staton M."/>
        </authorList>
    </citation>
    <scope>NUCLEOTIDE SEQUENCE [LARGE SCALE GENOMIC DNA]</scope>
    <source>
        <strain evidence="2">cv. NJ 8807/NJ 8810</strain>
        <tissue evidence="1">Young leaf</tissue>
    </source>
</reference>
<gene>
    <name evidence="1" type="ORF">Vadar_030766</name>
</gene>
<organism evidence="1 2">
    <name type="scientific">Vaccinium darrowii</name>
    <dbReference type="NCBI Taxonomy" id="229202"/>
    <lineage>
        <taxon>Eukaryota</taxon>
        <taxon>Viridiplantae</taxon>
        <taxon>Streptophyta</taxon>
        <taxon>Embryophyta</taxon>
        <taxon>Tracheophyta</taxon>
        <taxon>Spermatophyta</taxon>
        <taxon>Magnoliopsida</taxon>
        <taxon>eudicotyledons</taxon>
        <taxon>Gunneridae</taxon>
        <taxon>Pentapetalae</taxon>
        <taxon>asterids</taxon>
        <taxon>Ericales</taxon>
        <taxon>Ericaceae</taxon>
        <taxon>Vaccinioideae</taxon>
        <taxon>Vaccinieae</taxon>
        <taxon>Vaccinium</taxon>
    </lineage>
</organism>